<accession>A0A8D8USX7</accession>
<dbReference type="EMBL" id="HBUF01328173">
    <property type="protein sequence ID" value="CAG6696302.1"/>
    <property type="molecule type" value="Transcribed_RNA"/>
</dbReference>
<dbReference type="GO" id="GO:0032797">
    <property type="term" value="C:SMN complex"/>
    <property type="evidence" value="ECO:0007669"/>
    <property type="project" value="InterPro"/>
</dbReference>
<protein>
    <submittedName>
        <fullName evidence="3">Uncharacterized protein</fullName>
    </submittedName>
</protein>
<dbReference type="EMBL" id="HBUF01344847">
    <property type="protein sequence ID" value="CAG6708207.1"/>
    <property type="molecule type" value="Transcribed_RNA"/>
</dbReference>
<proteinExistence type="predicted"/>
<dbReference type="GO" id="GO:0000387">
    <property type="term" value="P:spliceosomal snRNP assembly"/>
    <property type="evidence" value="ECO:0007669"/>
    <property type="project" value="InterPro"/>
</dbReference>
<dbReference type="EMBL" id="HBUF01568488">
    <property type="protein sequence ID" value="CAG6765567.1"/>
    <property type="molecule type" value="Transcribed_RNA"/>
</dbReference>
<sequence length="205" mass="24252">MDVYWSHYAKVMEFNRQRILLQNPNINMSCYDIPTRLRTNTIYNRTPPSPQHQCNVFTAPISRRVHSHKHNVKEKHQRKHKKAQPVVKSEAMDPTETDNSSRLEFVIDDGFMKFLEISMEHKLKRKKQLQAEKHREQLKQEEELAKGTHLMGVKHSQRKQFKSQLYGKEADKIMAMENAMDASLNQQKDINNPVFWPNIALNLKF</sequence>
<evidence type="ECO:0000256" key="2">
    <source>
        <dbReference type="SAM" id="MobiDB-lite"/>
    </source>
</evidence>
<organism evidence="3">
    <name type="scientific">Cacopsylla melanoneura</name>
    <dbReference type="NCBI Taxonomy" id="428564"/>
    <lineage>
        <taxon>Eukaryota</taxon>
        <taxon>Metazoa</taxon>
        <taxon>Ecdysozoa</taxon>
        <taxon>Arthropoda</taxon>
        <taxon>Hexapoda</taxon>
        <taxon>Insecta</taxon>
        <taxon>Pterygota</taxon>
        <taxon>Neoptera</taxon>
        <taxon>Paraneoptera</taxon>
        <taxon>Hemiptera</taxon>
        <taxon>Sternorrhyncha</taxon>
        <taxon>Psylloidea</taxon>
        <taxon>Psyllidae</taxon>
        <taxon>Psyllinae</taxon>
        <taxon>Cacopsylla</taxon>
    </lineage>
</organism>
<dbReference type="EMBL" id="HBUF01344848">
    <property type="protein sequence ID" value="CAG6708208.1"/>
    <property type="molecule type" value="Transcribed_RNA"/>
</dbReference>
<dbReference type="AlphaFoldDB" id="A0A8D8USX7"/>
<evidence type="ECO:0000313" key="3">
    <source>
        <dbReference type="EMBL" id="CAG6708207.1"/>
    </source>
</evidence>
<dbReference type="EMBL" id="HBUF01328174">
    <property type="protein sequence ID" value="CAG6696303.1"/>
    <property type="molecule type" value="Transcribed_RNA"/>
</dbReference>
<dbReference type="PANTHER" id="PTHR16238:SF7">
    <property type="entry name" value="GEM-ASSOCIATED PROTEIN 8"/>
    <property type="match status" value="1"/>
</dbReference>
<feature type="compositionally biased region" description="Basic residues" evidence="2">
    <location>
        <begin position="69"/>
        <end position="83"/>
    </location>
</feature>
<keyword evidence="1" id="KW-0175">Coiled coil</keyword>
<dbReference type="EMBL" id="HBUF01344849">
    <property type="protein sequence ID" value="CAG6708209.1"/>
    <property type="molecule type" value="Transcribed_RNA"/>
</dbReference>
<dbReference type="EMBL" id="HBUF01344850">
    <property type="protein sequence ID" value="CAG6708210.1"/>
    <property type="molecule type" value="Transcribed_RNA"/>
</dbReference>
<feature type="region of interest" description="Disordered" evidence="2">
    <location>
        <begin position="69"/>
        <end position="97"/>
    </location>
</feature>
<dbReference type="PANTHER" id="PTHR16238">
    <property type="entry name" value="GEM-ASSOCIATED PROTEIN 8"/>
    <property type="match status" value="1"/>
</dbReference>
<name>A0A8D8USX7_9HEMI</name>
<dbReference type="EMBL" id="HBUF01568490">
    <property type="protein sequence ID" value="CAG6765568.1"/>
    <property type="molecule type" value="Transcribed_RNA"/>
</dbReference>
<dbReference type="EMBL" id="HBUF01159213">
    <property type="protein sequence ID" value="CAG6649695.1"/>
    <property type="molecule type" value="Transcribed_RNA"/>
</dbReference>
<evidence type="ECO:0000256" key="1">
    <source>
        <dbReference type="SAM" id="Coils"/>
    </source>
</evidence>
<dbReference type="Pfam" id="PF15348">
    <property type="entry name" value="GEMIN8"/>
    <property type="match status" value="1"/>
</dbReference>
<dbReference type="InterPro" id="IPR034754">
    <property type="entry name" value="GEMIN8"/>
</dbReference>
<reference evidence="3" key="1">
    <citation type="submission" date="2021-05" db="EMBL/GenBank/DDBJ databases">
        <authorList>
            <person name="Alioto T."/>
            <person name="Alioto T."/>
            <person name="Gomez Garrido J."/>
        </authorList>
    </citation>
    <scope>NUCLEOTIDE SEQUENCE</scope>
</reference>
<feature type="coiled-coil region" evidence="1">
    <location>
        <begin position="112"/>
        <end position="146"/>
    </location>
</feature>